<keyword evidence="3" id="KW-1185">Reference proteome</keyword>
<feature type="region of interest" description="Disordered" evidence="1">
    <location>
        <begin position="162"/>
        <end position="185"/>
    </location>
</feature>
<evidence type="ECO:0000313" key="3">
    <source>
        <dbReference type="Proteomes" id="UP000540698"/>
    </source>
</evidence>
<dbReference type="Gene3D" id="2.160.20.80">
    <property type="entry name" value="E3 ubiquitin-protein ligase SopA"/>
    <property type="match status" value="1"/>
</dbReference>
<dbReference type="Proteomes" id="UP000540698">
    <property type="component" value="Unassembled WGS sequence"/>
</dbReference>
<dbReference type="EMBL" id="JAAXOS010000003">
    <property type="protein sequence ID" value="NKY25865.1"/>
    <property type="molecule type" value="Genomic_DNA"/>
</dbReference>
<accession>A0A7X6L177</accession>
<organism evidence="2 3">
    <name type="scientific">Nocardia gamkensis</name>
    <dbReference type="NCBI Taxonomy" id="352869"/>
    <lineage>
        <taxon>Bacteria</taxon>
        <taxon>Bacillati</taxon>
        <taxon>Actinomycetota</taxon>
        <taxon>Actinomycetes</taxon>
        <taxon>Mycobacteriales</taxon>
        <taxon>Nocardiaceae</taxon>
        <taxon>Nocardia</taxon>
    </lineage>
</organism>
<proteinExistence type="predicted"/>
<name>A0A7X6L177_9NOCA</name>
<sequence length="229" mass="26412">MTLSAADDSYTSFQHVKCSGTILSFSDTHFGQPTDFDRAVLRSNATEFHGAIFDDEANFKRVVFPGSDTYFDLAQFRRGVDYSYARFRSWHSTEFRGVTFAGVTSFSHAVFASPTLFASDRFMEHSTNFEDADFRNKVAFVQSVVWSNVAVDWDAPVPYAPRGPQPSTVTPTSWPPTPAETEDETSLEAVTIDEHAMAREFFHRDRRREFMRILAQLKRFGQRRMRRWW</sequence>
<evidence type="ECO:0000256" key="1">
    <source>
        <dbReference type="SAM" id="MobiDB-lite"/>
    </source>
</evidence>
<comment type="caution">
    <text evidence="2">The sequence shown here is derived from an EMBL/GenBank/DDBJ whole genome shotgun (WGS) entry which is preliminary data.</text>
</comment>
<evidence type="ECO:0000313" key="2">
    <source>
        <dbReference type="EMBL" id="NKY25865.1"/>
    </source>
</evidence>
<gene>
    <name evidence="2" type="ORF">HGB38_06430</name>
</gene>
<reference evidence="2 3" key="1">
    <citation type="submission" date="2020-04" db="EMBL/GenBank/DDBJ databases">
        <title>MicrobeNet Type strains.</title>
        <authorList>
            <person name="Nicholson A.C."/>
        </authorList>
    </citation>
    <scope>NUCLEOTIDE SEQUENCE [LARGE SCALE GENOMIC DNA]</scope>
    <source>
        <strain evidence="2 3">DSM 44956</strain>
    </source>
</reference>
<dbReference type="RefSeq" id="WP_062970024.1">
    <property type="nucleotide sequence ID" value="NZ_JAAXOS010000003.1"/>
</dbReference>
<protein>
    <submittedName>
        <fullName evidence="2">Pentapeptide repeat-containing protein</fullName>
    </submittedName>
</protein>
<dbReference type="AlphaFoldDB" id="A0A7X6L177"/>